<feature type="transmembrane region" description="Helical" evidence="6">
    <location>
        <begin position="251"/>
        <end position="270"/>
    </location>
</feature>
<feature type="transmembrane region" description="Helical" evidence="6">
    <location>
        <begin position="219"/>
        <end position="239"/>
    </location>
</feature>
<dbReference type="Pfam" id="PF07690">
    <property type="entry name" value="MFS_1"/>
    <property type="match status" value="1"/>
</dbReference>
<evidence type="ECO:0000256" key="4">
    <source>
        <dbReference type="ARBA" id="ARBA00023136"/>
    </source>
</evidence>
<evidence type="ECO:0000256" key="5">
    <source>
        <dbReference type="SAM" id="MobiDB-lite"/>
    </source>
</evidence>
<dbReference type="PANTHER" id="PTHR42718:SF39">
    <property type="entry name" value="ACTINORHODIN TRANSPORTER-RELATED"/>
    <property type="match status" value="1"/>
</dbReference>
<accession>A0ABP6V8R2</accession>
<feature type="transmembrane region" description="Helical" evidence="6">
    <location>
        <begin position="47"/>
        <end position="66"/>
    </location>
</feature>
<dbReference type="InterPro" id="IPR011701">
    <property type="entry name" value="MFS"/>
</dbReference>
<evidence type="ECO:0000256" key="1">
    <source>
        <dbReference type="ARBA" id="ARBA00004651"/>
    </source>
</evidence>
<dbReference type="Proteomes" id="UP001500630">
    <property type="component" value="Unassembled WGS sequence"/>
</dbReference>
<dbReference type="InterPro" id="IPR020846">
    <property type="entry name" value="MFS_dom"/>
</dbReference>
<feature type="region of interest" description="Disordered" evidence="5">
    <location>
        <begin position="195"/>
        <end position="215"/>
    </location>
</feature>
<dbReference type="PANTHER" id="PTHR42718">
    <property type="entry name" value="MAJOR FACILITATOR SUPERFAMILY MULTIDRUG TRANSPORTER MFSC"/>
    <property type="match status" value="1"/>
</dbReference>
<dbReference type="PROSITE" id="PS00217">
    <property type="entry name" value="SUGAR_TRANSPORT_2"/>
    <property type="match status" value="1"/>
</dbReference>
<evidence type="ECO:0000256" key="6">
    <source>
        <dbReference type="SAM" id="Phobius"/>
    </source>
</evidence>
<feature type="transmembrane region" description="Helical" evidence="6">
    <location>
        <begin position="454"/>
        <end position="474"/>
    </location>
</feature>
<feature type="transmembrane region" description="Helical" evidence="6">
    <location>
        <begin position="378"/>
        <end position="397"/>
    </location>
</feature>
<dbReference type="CDD" id="cd17321">
    <property type="entry name" value="MFS_MMR_MDR_like"/>
    <property type="match status" value="1"/>
</dbReference>
<feature type="domain" description="Major facilitator superfamily (MFS) profile" evidence="7">
    <location>
        <begin position="12"/>
        <end position="477"/>
    </location>
</feature>
<evidence type="ECO:0000313" key="9">
    <source>
        <dbReference type="Proteomes" id="UP001500630"/>
    </source>
</evidence>
<comment type="subcellular location">
    <subcellularLocation>
        <location evidence="1">Cell membrane</location>
        <topology evidence="1">Multi-pass membrane protein</topology>
    </subcellularLocation>
</comment>
<sequence length="484" mass="50720">MVASGVDTRKRALAVCLAAAFMSGLDVSIVNVALPSIREGLHATEDGLQWILSGYALTFGLLLVPAGRLGDARSRRTLFMWGVVLFTVSSAACGFAWDMNVLIVSRLVQGLAAGMVNPQVSGLIQQMFRGQERGRAFGALGATIGVSTAAGPLIGGALVTAFGHEQGWRWVFLVNVPIGIVLLPLARKFLPAPQPAPASMEEGVPPGTESRGKRRRESLDPVGVLLLGIGVAGLLLPFIQRHQWEGDTKWLLIPAALVVLAGFVTWERFYWREPLVDLALFRKRSYSLGSIIALFYFAGFTGIFFIFTLYLQSGHQYSALMAGLSITPFALGSASASVVGGRLVARAGRRLVAFGLATVIVGLLATMAATALVPGEMVGLATALPLLIAGVGSGLVISPNQAITLSEVPPEGGGSAAGVLQTGQRLGAAIGIAATGSTFFGALGQGWATAFRHGLLVVLTSVLIALVAAVYDLIRTYRTTPNSQ</sequence>
<feature type="transmembrane region" description="Helical" evidence="6">
    <location>
        <begin position="103"/>
        <end position="124"/>
    </location>
</feature>
<feature type="transmembrane region" description="Helical" evidence="6">
    <location>
        <begin position="12"/>
        <end position="35"/>
    </location>
</feature>
<keyword evidence="2 6" id="KW-0812">Transmembrane</keyword>
<proteinExistence type="predicted"/>
<dbReference type="Gene3D" id="1.20.1250.20">
    <property type="entry name" value="MFS general substrate transporter like domains"/>
    <property type="match status" value="1"/>
</dbReference>
<keyword evidence="9" id="KW-1185">Reference proteome</keyword>
<evidence type="ECO:0000256" key="3">
    <source>
        <dbReference type="ARBA" id="ARBA00022989"/>
    </source>
</evidence>
<dbReference type="RefSeq" id="WP_345558574.1">
    <property type="nucleotide sequence ID" value="NZ_BAABDQ010000001.1"/>
</dbReference>
<name>A0ABP6V8R2_9ACTN</name>
<reference evidence="9" key="1">
    <citation type="journal article" date="2019" name="Int. J. Syst. Evol. Microbiol.">
        <title>The Global Catalogue of Microorganisms (GCM) 10K type strain sequencing project: providing services to taxonomists for standard genome sequencing and annotation.</title>
        <authorList>
            <consortium name="The Broad Institute Genomics Platform"/>
            <consortium name="The Broad Institute Genome Sequencing Center for Infectious Disease"/>
            <person name="Wu L."/>
            <person name="Ma J."/>
        </authorList>
    </citation>
    <scope>NUCLEOTIDE SEQUENCE [LARGE SCALE GENOMIC DNA]</scope>
    <source>
        <strain evidence="9">JCM 17326</strain>
    </source>
</reference>
<feature type="transmembrane region" description="Helical" evidence="6">
    <location>
        <begin position="351"/>
        <end position="372"/>
    </location>
</feature>
<evidence type="ECO:0000313" key="8">
    <source>
        <dbReference type="EMBL" id="GAA3530855.1"/>
    </source>
</evidence>
<gene>
    <name evidence="8" type="ORF">GCM10022419_007360</name>
</gene>
<dbReference type="InterPro" id="IPR005829">
    <property type="entry name" value="Sugar_transporter_CS"/>
</dbReference>
<feature type="transmembrane region" description="Helical" evidence="6">
    <location>
        <begin position="78"/>
        <end position="97"/>
    </location>
</feature>
<dbReference type="PROSITE" id="PS50850">
    <property type="entry name" value="MFS"/>
    <property type="match status" value="1"/>
</dbReference>
<evidence type="ECO:0000256" key="2">
    <source>
        <dbReference type="ARBA" id="ARBA00022692"/>
    </source>
</evidence>
<organism evidence="8 9">
    <name type="scientific">Nonomuraea rosea</name>
    <dbReference type="NCBI Taxonomy" id="638574"/>
    <lineage>
        <taxon>Bacteria</taxon>
        <taxon>Bacillati</taxon>
        <taxon>Actinomycetota</taxon>
        <taxon>Actinomycetes</taxon>
        <taxon>Streptosporangiales</taxon>
        <taxon>Streptosporangiaceae</taxon>
        <taxon>Nonomuraea</taxon>
    </lineage>
</organism>
<comment type="caution">
    <text evidence="8">The sequence shown here is derived from an EMBL/GenBank/DDBJ whole genome shotgun (WGS) entry which is preliminary data.</text>
</comment>
<dbReference type="InterPro" id="IPR036259">
    <property type="entry name" value="MFS_trans_sf"/>
</dbReference>
<feature type="transmembrane region" description="Helical" evidence="6">
    <location>
        <begin position="317"/>
        <end position="339"/>
    </location>
</feature>
<evidence type="ECO:0000259" key="7">
    <source>
        <dbReference type="PROSITE" id="PS50850"/>
    </source>
</evidence>
<feature type="transmembrane region" description="Helical" evidence="6">
    <location>
        <begin position="168"/>
        <end position="186"/>
    </location>
</feature>
<dbReference type="EMBL" id="BAABDQ010000001">
    <property type="protein sequence ID" value="GAA3530855.1"/>
    <property type="molecule type" value="Genomic_DNA"/>
</dbReference>
<feature type="transmembrane region" description="Helical" evidence="6">
    <location>
        <begin position="291"/>
        <end position="311"/>
    </location>
</feature>
<dbReference type="SUPFAM" id="SSF103473">
    <property type="entry name" value="MFS general substrate transporter"/>
    <property type="match status" value="1"/>
</dbReference>
<dbReference type="PRINTS" id="PR01036">
    <property type="entry name" value="TCRTETB"/>
</dbReference>
<dbReference type="Gene3D" id="1.20.1720.10">
    <property type="entry name" value="Multidrug resistance protein D"/>
    <property type="match status" value="1"/>
</dbReference>
<feature type="transmembrane region" description="Helical" evidence="6">
    <location>
        <begin position="136"/>
        <end position="162"/>
    </location>
</feature>
<feature type="transmembrane region" description="Helical" evidence="6">
    <location>
        <begin position="426"/>
        <end position="448"/>
    </location>
</feature>
<keyword evidence="3 6" id="KW-1133">Transmembrane helix</keyword>
<protein>
    <submittedName>
        <fullName evidence="8">MFS transporter</fullName>
    </submittedName>
</protein>
<keyword evidence="4 6" id="KW-0472">Membrane</keyword>